<protein>
    <submittedName>
        <fullName evidence="1">Uncharacterized protein</fullName>
    </submittedName>
</protein>
<dbReference type="Gene3D" id="3.80.10.10">
    <property type="entry name" value="Ribonuclease Inhibitor"/>
    <property type="match status" value="1"/>
</dbReference>
<dbReference type="EMBL" id="PITI01001165">
    <property type="protein sequence ID" value="TBU02194.1"/>
    <property type="molecule type" value="Genomic_DNA"/>
</dbReference>
<name>A0A4Q9L410_9MICR</name>
<proteinExistence type="predicted"/>
<sequence length="774" mass="91453">MSKMRSNFRKNSNFGFNAISIFLRIFCILISSEFASTNKYIYSFERNENSEIQIFAQNKEGLLLNDDMNEKYSFKIFFDVGLEIRAEKKQVFLYQNGNDIKFELFDNFLAPNTPENKYKNGKIECDFELLYFLRITKDMVEFPEILNNHQVKCILTIMKNNTSRNDCLSFEEIYDFCSFMEIDYYVKKSIILGFLNTLMIESVFYNENLVLLKNIYEKYEVSLFDEHIPYKNLLINNINVFFLLENIFKNTYLLNIFRVLLNSVGIYSLILDNFGKNKIQNKSFKFYIFTITIFKSITISNFRNESFSAFLEELSRFVQKDLEYIRFINLFIPWDILGLFLKSQKPKGLMLSDTSMPMNNHFMDIISDLIKTLEYINFVHVDISFAWWTDFFEKGNAHKIILDFYSIVSQNYFLEAFSDSYSFKDVTYFEVLFCYFEISTSFCDSLVRFKSLKTLKISHCFVDSNNENWLLEAIDCMKNLESLSICQNGISNKLFNVIFRNPGIRFLHLESEYQADYMDEEGVNFDFNDINCSLKELVIKYIKISYFSLREIFKLKNLTNLHLESYEIDIPRKTESLFFAPRDINSLYIRFDSIEFINRLNILSNLVLVKQLGLFGPGLIPGNISNLCMLCNYKLKIIIFSKVNINMKDLNRIKKLGVLEKFVLCQTKFLDCSFCNLGDKCTFLYCLKSVIFESVVLNSTDIIYLCKFKKLEKLSLLLCRLNLDLFTFKMWLVSSSLKEICIGETNIFRFKEKQNVPDDTLQSYFKETNICFSR</sequence>
<accession>A0A4Q9L410</accession>
<dbReference type="SUPFAM" id="SSF52047">
    <property type="entry name" value="RNI-like"/>
    <property type="match status" value="1"/>
</dbReference>
<dbReference type="AlphaFoldDB" id="A0A4Q9L410"/>
<dbReference type="Proteomes" id="UP000291404">
    <property type="component" value="Unassembled WGS sequence"/>
</dbReference>
<evidence type="ECO:0000313" key="2">
    <source>
        <dbReference type="Proteomes" id="UP000291404"/>
    </source>
</evidence>
<comment type="caution">
    <text evidence="1">The sequence shown here is derived from an EMBL/GenBank/DDBJ whole genome shotgun (WGS) entry which is preliminary data.</text>
</comment>
<reference evidence="1 2" key="1">
    <citation type="submission" date="2017-12" db="EMBL/GenBank/DDBJ databases">
        <authorList>
            <person name="Pombert J.-F."/>
            <person name="Haag K.L."/>
            <person name="Ebert D."/>
        </authorList>
    </citation>
    <scope>NUCLEOTIDE SEQUENCE [LARGE SCALE GENOMIC DNA]</scope>
    <source>
        <strain evidence="1">BE-OM-2</strain>
    </source>
</reference>
<organism evidence="1 2">
    <name type="scientific">Hamiltosporidium magnivora</name>
    <dbReference type="NCBI Taxonomy" id="148818"/>
    <lineage>
        <taxon>Eukaryota</taxon>
        <taxon>Fungi</taxon>
        <taxon>Fungi incertae sedis</taxon>
        <taxon>Microsporidia</taxon>
        <taxon>Dubosqiidae</taxon>
        <taxon>Hamiltosporidium</taxon>
    </lineage>
</organism>
<dbReference type="InterPro" id="IPR032675">
    <property type="entry name" value="LRR_dom_sf"/>
</dbReference>
<keyword evidence="2" id="KW-1185">Reference proteome</keyword>
<gene>
    <name evidence="1" type="ORF">CWI36_1165p0010</name>
</gene>
<dbReference type="VEuPathDB" id="MicrosporidiaDB:CWI36_1165p0010"/>
<dbReference type="VEuPathDB" id="MicrosporidiaDB:CWI39_0327p0020"/>
<evidence type="ECO:0000313" key="1">
    <source>
        <dbReference type="EMBL" id="TBU02194.1"/>
    </source>
</evidence>